<dbReference type="Gene3D" id="1.10.10.10">
    <property type="entry name" value="Winged helix-like DNA-binding domain superfamily/Winged helix DNA-binding domain"/>
    <property type="match status" value="1"/>
</dbReference>
<keyword evidence="2" id="KW-0805">Transcription regulation</keyword>
<dbReference type="SUPFAM" id="SSF88946">
    <property type="entry name" value="Sigma2 domain of RNA polymerase sigma factors"/>
    <property type="match status" value="1"/>
</dbReference>
<evidence type="ECO:0000313" key="8">
    <source>
        <dbReference type="EMBL" id="WIM92585.1"/>
    </source>
</evidence>
<organism evidence="8 9">
    <name type="scientific">Actinoplanes oblitus</name>
    <dbReference type="NCBI Taxonomy" id="3040509"/>
    <lineage>
        <taxon>Bacteria</taxon>
        <taxon>Bacillati</taxon>
        <taxon>Actinomycetota</taxon>
        <taxon>Actinomycetes</taxon>
        <taxon>Micromonosporales</taxon>
        <taxon>Micromonosporaceae</taxon>
        <taxon>Actinoplanes</taxon>
    </lineage>
</organism>
<evidence type="ECO:0000259" key="6">
    <source>
        <dbReference type="Pfam" id="PF04542"/>
    </source>
</evidence>
<dbReference type="Proteomes" id="UP001240150">
    <property type="component" value="Chromosome"/>
</dbReference>
<feature type="domain" description="RNA polymerase sigma-70 region 2" evidence="6">
    <location>
        <begin position="9"/>
        <end position="73"/>
    </location>
</feature>
<dbReference type="PANTHER" id="PTHR43133">
    <property type="entry name" value="RNA POLYMERASE ECF-TYPE SIGMA FACTO"/>
    <property type="match status" value="1"/>
</dbReference>
<evidence type="ECO:0000256" key="4">
    <source>
        <dbReference type="ARBA" id="ARBA00023125"/>
    </source>
</evidence>
<name>A0ABY8W6K0_9ACTN</name>
<dbReference type="Pfam" id="PF08281">
    <property type="entry name" value="Sigma70_r4_2"/>
    <property type="match status" value="1"/>
</dbReference>
<dbReference type="InterPro" id="IPR014284">
    <property type="entry name" value="RNA_pol_sigma-70_dom"/>
</dbReference>
<evidence type="ECO:0000313" key="9">
    <source>
        <dbReference type="Proteomes" id="UP001240150"/>
    </source>
</evidence>
<dbReference type="NCBIfam" id="TIGR02983">
    <property type="entry name" value="SigE-fam_strep"/>
    <property type="match status" value="1"/>
</dbReference>
<dbReference type="InterPro" id="IPR014325">
    <property type="entry name" value="RNA_pol_sigma-E_actinobac"/>
</dbReference>
<dbReference type="InterPro" id="IPR013249">
    <property type="entry name" value="RNA_pol_sigma70_r4_t2"/>
</dbReference>
<dbReference type="InterPro" id="IPR036388">
    <property type="entry name" value="WH-like_DNA-bd_sf"/>
</dbReference>
<keyword evidence="3" id="KW-0731">Sigma factor</keyword>
<comment type="similarity">
    <text evidence="1">Belongs to the sigma-70 factor family. ECF subfamily.</text>
</comment>
<evidence type="ECO:0000256" key="2">
    <source>
        <dbReference type="ARBA" id="ARBA00023015"/>
    </source>
</evidence>
<evidence type="ECO:0000256" key="1">
    <source>
        <dbReference type="ARBA" id="ARBA00010641"/>
    </source>
</evidence>
<dbReference type="InterPro" id="IPR013325">
    <property type="entry name" value="RNA_pol_sigma_r2"/>
</dbReference>
<gene>
    <name evidence="8" type="ORF">ACTOB_004533</name>
</gene>
<dbReference type="SUPFAM" id="SSF88659">
    <property type="entry name" value="Sigma3 and sigma4 domains of RNA polymerase sigma factors"/>
    <property type="match status" value="1"/>
</dbReference>
<dbReference type="InterPro" id="IPR007627">
    <property type="entry name" value="RNA_pol_sigma70_r2"/>
</dbReference>
<dbReference type="PANTHER" id="PTHR43133:SF50">
    <property type="entry name" value="ECF RNA POLYMERASE SIGMA FACTOR SIGM"/>
    <property type="match status" value="1"/>
</dbReference>
<keyword evidence="9" id="KW-1185">Reference proteome</keyword>
<proteinExistence type="inferred from homology"/>
<evidence type="ECO:0000256" key="5">
    <source>
        <dbReference type="ARBA" id="ARBA00023163"/>
    </source>
</evidence>
<protein>
    <submittedName>
        <fullName evidence="8">SigE family RNA polymerase sigma factor</fullName>
    </submittedName>
</protein>
<dbReference type="Gene3D" id="1.10.1740.10">
    <property type="match status" value="1"/>
</dbReference>
<dbReference type="RefSeq" id="WP_284913791.1">
    <property type="nucleotide sequence ID" value="NZ_CP126980.1"/>
</dbReference>
<keyword evidence="4" id="KW-0238">DNA-binding</keyword>
<accession>A0ABY8W6K0</accession>
<feature type="domain" description="RNA polymerase sigma factor 70 region 4 type 2" evidence="7">
    <location>
        <begin position="99"/>
        <end position="151"/>
    </location>
</feature>
<reference evidence="8 9" key="1">
    <citation type="submission" date="2023-06" db="EMBL/GenBank/DDBJ databases">
        <authorList>
            <person name="Yushchuk O."/>
            <person name="Binda E."/>
            <person name="Ruckert-Reed C."/>
            <person name="Fedorenko V."/>
            <person name="Kalinowski J."/>
            <person name="Marinelli F."/>
        </authorList>
    </citation>
    <scope>NUCLEOTIDE SEQUENCE [LARGE SCALE GENOMIC DNA]</scope>
    <source>
        <strain evidence="8 9">NRRL 3884</strain>
    </source>
</reference>
<sequence>MHSGFEDYVRARGDALRRFAYLLCGDRHLGEDLVQEVLVKAYRRWSCIETDQPDRYLRTALVRSHVSWLRRLSNTERPATISTERPAAGDFASQQADRDELWHRLAGLTRSQRAVLVLRYYEDLDDRQIAEILRCAPSTVRVHATRGLARLRGDLSPALPVTISEATR</sequence>
<evidence type="ECO:0000256" key="3">
    <source>
        <dbReference type="ARBA" id="ARBA00023082"/>
    </source>
</evidence>
<dbReference type="NCBIfam" id="TIGR02937">
    <property type="entry name" value="sigma70-ECF"/>
    <property type="match status" value="1"/>
</dbReference>
<keyword evidence="5" id="KW-0804">Transcription</keyword>
<dbReference type="InterPro" id="IPR039425">
    <property type="entry name" value="RNA_pol_sigma-70-like"/>
</dbReference>
<dbReference type="EMBL" id="CP126980">
    <property type="protein sequence ID" value="WIM92585.1"/>
    <property type="molecule type" value="Genomic_DNA"/>
</dbReference>
<evidence type="ECO:0000259" key="7">
    <source>
        <dbReference type="Pfam" id="PF08281"/>
    </source>
</evidence>
<dbReference type="InterPro" id="IPR013324">
    <property type="entry name" value="RNA_pol_sigma_r3/r4-like"/>
</dbReference>
<dbReference type="Pfam" id="PF04542">
    <property type="entry name" value="Sigma70_r2"/>
    <property type="match status" value="1"/>
</dbReference>